<reference evidence="2 3" key="1">
    <citation type="journal article" date="2016" name="Gene">
        <title>PacBio SMRT assembly of a complex multi-replicon genome reveals chlorocatechol degradative operon in a region of genome plasticity.</title>
        <authorList>
            <person name="Ricker N."/>
            <person name="Shen S.Y."/>
            <person name="Goordial J."/>
            <person name="Jin S."/>
            <person name="Fulthorpe R.R."/>
        </authorList>
    </citation>
    <scope>NUCLEOTIDE SEQUENCE [LARGE SCALE GENOMIC DNA]</scope>
    <source>
        <strain evidence="2 3">OLGA172</strain>
    </source>
</reference>
<name>A0A160FGP0_9BURK</name>
<keyword evidence="1" id="KW-0472">Membrane</keyword>
<evidence type="ECO:0008006" key="4">
    <source>
        <dbReference type="Google" id="ProtNLM"/>
    </source>
</evidence>
<protein>
    <recommendedName>
        <fullName evidence="4">Lipoprotein</fullName>
    </recommendedName>
</protein>
<evidence type="ECO:0000313" key="2">
    <source>
        <dbReference type="EMBL" id="ANB71145.1"/>
    </source>
</evidence>
<evidence type="ECO:0000313" key="3">
    <source>
        <dbReference type="Proteomes" id="UP000076852"/>
    </source>
</evidence>
<feature type="transmembrane region" description="Helical" evidence="1">
    <location>
        <begin position="149"/>
        <end position="167"/>
    </location>
</feature>
<dbReference type="AlphaFoldDB" id="A0A160FGP0"/>
<dbReference type="PROSITE" id="PS51257">
    <property type="entry name" value="PROKAR_LIPOPROTEIN"/>
    <property type="match status" value="1"/>
</dbReference>
<dbReference type="EMBL" id="CP014578">
    <property type="protein sequence ID" value="ANB71145.1"/>
    <property type="molecule type" value="Genomic_DNA"/>
</dbReference>
<evidence type="ECO:0000256" key="1">
    <source>
        <dbReference type="SAM" id="Phobius"/>
    </source>
</evidence>
<sequence length="168" mass="18390">MKDSLLRHVFLACIPTFLLMGCQQKEATVEAYGYVQKDPNCTNGDNCGFKRAGEFLFNVSAATQQVTYQYIPEGGNRSDADFTKLEHCVVVSASDFKCDGLSRVQGAFVIEPLALPPVNYISDSFIEAHVDNPTRSSFKFVEDVLSKVTWPWIVGGVVVLMLLGAVAG</sequence>
<dbReference type="KEGG" id="buz:AYM40_01305"/>
<keyword evidence="1" id="KW-0812">Transmembrane</keyword>
<organism evidence="2 3">
    <name type="scientific">Paraburkholderia phytofirmans OLGA172</name>
    <dbReference type="NCBI Taxonomy" id="1417228"/>
    <lineage>
        <taxon>Bacteria</taxon>
        <taxon>Pseudomonadati</taxon>
        <taxon>Pseudomonadota</taxon>
        <taxon>Betaproteobacteria</taxon>
        <taxon>Burkholderiales</taxon>
        <taxon>Burkholderiaceae</taxon>
        <taxon>Paraburkholderia</taxon>
    </lineage>
</organism>
<keyword evidence="3" id="KW-1185">Reference proteome</keyword>
<keyword evidence="1" id="KW-1133">Transmembrane helix</keyword>
<accession>A0A160FGP0</accession>
<dbReference type="Proteomes" id="UP000076852">
    <property type="component" value="Chromosome 1"/>
</dbReference>
<gene>
    <name evidence="2" type="ORF">AYM40_01305</name>
</gene>
<proteinExistence type="predicted"/>